<evidence type="ECO:0000313" key="2">
    <source>
        <dbReference type="EMBL" id="TMX01690.1"/>
    </source>
</evidence>
<comment type="caution">
    <text evidence="2">The sequence shown here is derived from an EMBL/GenBank/DDBJ whole genome shotgun (WGS) entry which is preliminary data.</text>
</comment>
<proteinExistence type="predicted"/>
<reference evidence="2" key="1">
    <citation type="submission" date="2019-05" db="EMBL/GenBank/DDBJ databases">
        <title>The de novo reference genome and transcriptome assemblies of the wild tomato species Solanum chilense.</title>
        <authorList>
            <person name="Stam R."/>
            <person name="Nosenko T."/>
            <person name="Hoerger A.C."/>
            <person name="Stephan W."/>
            <person name="Seidel M.A."/>
            <person name="Kuhn J.M.M."/>
            <person name="Haberer G."/>
            <person name="Tellier A."/>
        </authorList>
    </citation>
    <scope>NUCLEOTIDE SEQUENCE</scope>
    <source>
        <tissue evidence="2">Mature leaves</tissue>
    </source>
</reference>
<organism evidence="2">
    <name type="scientific">Solanum chilense</name>
    <name type="common">Tomato</name>
    <name type="synonym">Lycopersicon chilense</name>
    <dbReference type="NCBI Taxonomy" id="4083"/>
    <lineage>
        <taxon>Eukaryota</taxon>
        <taxon>Viridiplantae</taxon>
        <taxon>Streptophyta</taxon>
        <taxon>Embryophyta</taxon>
        <taxon>Tracheophyta</taxon>
        <taxon>Spermatophyta</taxon>
        <taxon>Magnoliopsida</taxon>
        <taxon>eudicotyledons</taxon>
        <taxon>Gunneridae</taxon>
        <taxon>Pentapetalae</taxon>
        <taxon>asterids</taxon>
        <taxon>lamiids</taxon>
        <taxon>Solanales</taxon>
        <taxon>Solanaceae</taxon>
        <taxon>Solanoideae</taxon>
        <taxon>Solaneae</taxon>
        <taxon>Solanum</taxon>
        <taxon>Solanum subgen. Lycopersicon</taxon>
    </lineage>
</organism>
<accession>A0A6N2C9V6</accession>
<keyword evidence="1" id="KW-0472">Membrane</keyword>
<keyword evidence="1" id="KW-0812">Transmembrane</keyword>
<name>A0A6N2C9V6_SOLCI</name>
<dbReference type="EMBL" id="RXGB01000796">
    <property type="protein sequence ID" value="TMX01690.1"/>
    <property type="molecule type" value="Genomic_DNA"/>
</dbReference>
<protein>
    <submittedName>
        <fullName evidence="2">Uncharacterized protein</fullName>
    </submittedName>
</protein>
<keyword evidence="1" id="KW-1133">Transmembrane helix</keyword>
<gene>
    <name evidence="2" type="ORF">EJD97_023948</name>
</gene>
<feature type="transmembrane region" description="Helical" evidence="1">
    <location>
        <begin position="36"/>
        <end position="57"/>
    </location>
</feature>
<dbReference type="PANTHER" id="PTHR36350">
    <property type="entry name" value="TRANSMEMBRANE PROTEIN"/>
    <property type="match status" value="1"/>
</dbReference>
<evidence type="ECO:0000256" key="1">
    <source>
        <dbReference type="SAM" id="Phobius"/>
    </source>
</evidence>
<dbReference type="AlphaFoldDB" id="A0A6N2C9V6"/>
<sequence>MINDHFLMSLIQQTSDFIDLVTTKSIEVVAQHDERLLITILMLLFVCYILIFFSGRLRKKRKNKKLKKVLTRSMSIGLLHGGELALKRLIDYHKAKADFISLNSAETDLDALLNEEQPHFKKLQAIIYISLGSRRNEEEALNYWKEFKQIKEDFKRPGKVKDAQLLKIGTQFDKFKSVVISLKEDIKEVHRKAKKHNKKN</sequence>
<dbReference type="PANTHER" id="PTHR36350:SF3">
    <property type="entry name" value="TRANSMEMBRANE PROTEIN"/>
    <property type="match status" value="1"/>
</dbReference>